<dbReference type="InterPro" id="IPR001434">
    <property type="entry name" value="OmcB-like_DUF11"/>
</dbReference>
<dbReference type="SUPFAM" id="SSF117074">
    <property type="entry name" value="Hypothetical protein PA1324"/>
    <property type="match status" value="3"/>
</dbReference>
<name>A0A5C6AQN7_9BACT</name>
<gene>
    <name evidence="7" type="primary">sdrF</name>
    <name evidence="7" type="ORF">Pla52n_34030</name>
</gene>
<feature type="compositionally biased region" description="Acidic residues" evidence="4">
    <location>
        <begin position="458"/>
        <end position="469"/>
    </location>
</feature>
<sequence length="1401" mass="141920">MAWHQIVQRIARRFRGNDLAPSAGARKKNRRLGMETLAKRELLASDLGAISGISFADLTGNGLSGDDPRLENVTVEIFRDVDASGTINGADGAAIQTQLTDVNGMYFFRGLNQDTFIVRQQPASAELLAPDPIVVTVTDDSGDVMTVIDDFTQTGQVVTADGANPTVPSSAAAPEAIGGFRDILVTRTSGVGILNVAADANDDILSIGSQTAAEGTVLIQYDGNDGSTNLSPTGLGGVSLGGGLPGEAIDPDAGILIQTSDQLGGDTVTVRVYTDAANFAEVNVNIPMDTGVVGFQEDVFVRYTSDFTLTGTPDFNNIGAIEFLVTVAANNDIQFAAFTVRGPNLLTANLPNEQLLTLGGTLFEDLGGGANTNNGLLDGGETGVAGVTVDLYAEPNGGGAIDPANQVAVATTTTDGNGDYSFTGLEAGNYVVVIPESQFLTGAPLFGYATSTGNDPAPDPDDTDTDGDDNGALLAGVGLVTGEVTLTAGAEPINDGDTDPNTNFAVDFGVTPTIDLAVTKTVDAAASTLTGNGTVFFDIDFQNNGPLDASNVVITDTLPAGLTIDQANSDFGTFTPTINGQDISVAIGALALNGTGTIRIAATIANGQTADLTNTAVIAGDEVETDLTNNSDDALVTLNNSDLSVTKSDNQAGASVPAGTQFTYTITVTNNGPDDATNVIATDTLPASTTFVSAQFSTGAGTVTETPAGSGNLVIDVGDLANGASEVIEVTVLVDADSPTPIVNSVTVVGDPDMDPTPDNNTAEVTTPIVRNVDVAIDKAVTGTVTAGANMTYTITATNNGPGVARGVEITDTLDAALTFVSFDAGTTTVTNSVNGQDLTFDVGTLDPNETVVFTFVVGVGSDATADIPNTAVITTTDIDTDTTNNTDTVTVTPGQATDVILTKDVDLATAVPGQDQLVYTFTISHDTDSISDATGVTFTDVLPAGLTGAVISATGATTNFDSNTQTATVTYASIPVGETRTFTITADIVQSATGTITNTGSVVISGTELDTTNNSDTASTNLTPEFDVTITKLADDTTPAPGQNVTYTIGLTNSGPSTATGVILTDNIPTGLTFVSGTLNGQAATSNGTTVTFPSITLNDGATANATLVFTVGVDATGTITNTATVAASAGETNTNNNTATEDITATPTADLTVTKSVDVAATQVGENLTYTITVTNAGVSTAVAATAVDTLPSGVTFVSGTGPNGGALTATNGVVTVNGGNLAPNASFSFTIVASVNNGVTADQINNVSVSTTTNETNTNNNTASATTTIDPVLSSIAGTVYLDLDNDGVQDAGETGIAGVALTLTGNDTLGNAISRSTTTDANGDYLFANLPAGTYRVDQTQPSGFRDGQETVGTGATATAIDNAFTQLGLGINTPAVDFNFGELQEPLSKRRFLASS</sequence>
<accession>A0A5C6AQN7</accession>
<dbReference type="Gene3D" id="2.60.40.1170">
    <property type="entry name" value="Mu homology domain, subdomain B"/>
    <property type="match status" value="1"/>
</dbReference>
<protein>
    <submittedName>
        <fullName evidence="7">Serine-aspartate repeat-containing protein F</fullName>
    </submittedName>
</protein>
<feature type="domain" description="DUF11" evidence="5">
    <location>
        <begin position="642"/>
        <end position="766"/>
    </location>
</feature>
<dbReference type="RefSeq" id="WP_146520698.1">
    <property type="nucleotide sequence ID" value="NZ_CP151726.1"/>
</dbReference>
<keyword evidence="2" id="KW-0964">Secreted</keyword>
<dbReference type="Gene3D" id="2.60.40.740">
    <property type="match status" value="1"/>
</dbReference>
<feature type="domain" description="DUF11" evidence="5">
    <location>
        <begin position="899"/>
        <end position="1020"/>
    </location>
</feature>
<feature type="domain" description="DUF11" evidence="5">
    <location>
        <begin position="774"/>
        <end position="892"/>
    </location>
</feature>
<feature type="domain" description="DUF11" evidence="5">
    <location>
        <begin position="1028"/>
        <end position="1143"/>
    </location>
</feature>
<organism evidence="7 8">
    <name type="scientific">Stieleria varia</name>
    <dbReference type="NCBI Taxonomy" id="2528005"/>
    <lineage>
        <taxon>Bacteria</taxon>
        <taxon>Pseudomonadati</taxon>
        <taxon>Planctomycetota</taxon>
        <taxon>Planctomycetia</taxon>
        <taxon>Pirellulales</taxon>
        <taxon>Pirellulaceae</taxon>
        <taxon>Stieleria</taxon>
    </lineage>
</organism>
<evidence type="ECO:0000256" key="4">
    <source>
        <dbReference type="SAM" id="MobiDB-lite"/>
    </source>
</evidence>
<dbReference type="PANTHER" id="PTHR34819:SF3">
    <property type="entry name" value="CELL SURFACE PROTEIN"/>
    <property type="match status" value="1"/>
</dbReference>
<evidence type="ECO:0000256" key="1">
    <source>
        <dbReference type="ARBA" id="ARBA00004613"/>
    </source>
</evidence>
<keyword evidence="3" id="KW-0732">Signal</keyword>
<evidence type="ECO:0000256" key="2">
    <source>
        <dbReference type="ARBA" id="ARBA00022525"/>
    </source>
</evidence>
<dbReference type="Pfam" id="PF01345">
    <property type="entry name" value="DUF11"/>
    <property type="match status" value="6"/>
</dbReference>
<proteinExistence type="predicted"/>
<feature type="domain" description="SD-repeat containing protein B" evidence="6">
    <location>
        <begin position="1278"/>
        <end position="1361"/>
    </location>
</feature>
<dbReference type="GO" id="GO:0005576">
    <property type="term" value="C:extracellular region"/>
    <property type="evidence" value="ECO:0007669"/>
    <property type="project" value="UniProtKB-SubCell"/>
</dbReference>
<comment type="caution">
    <text evidence="7">The sequence shown here is derived from an EMBL/GenBank/DDBJ whole genome shotgun (WGS) entry which is preliminary data.</text>
</comment>
<dbReference type="InterPro" id="IPR051172">
    <property type="entry name" value="Chlamydia_OmcB"/>
</dbReference>
<dbReference type="OrthoDB" id="158862at2"/>
<feature type="domain" description="SD-repeat containing protein B" evidence="6">
    <location>
        <begin position="372"/>
        <end position="465"/>
    </location>
</feature>
<dbReference type="Pfam" id="PF17210">
    <property type="entry name" value="SdrD_B"/>
    <property type="match status" value="2"/>
</dbReference>
<dbReference type="Proteomes" id="UP000320176">
    <property type="component" value="Unassembled WGS sequence"/>
</dbReference>
<evidence type="ECO:0000259" key="5">
    <source>
        <dbReference type="Pfam" id="PF01345"/>
    </source>
</evidence>
<comment type="subcellular location">
    <subcellularLocation>
        <location evidence="1">Secreted</location>
    </subcellularLocation>
</comment>
<evidence type="ECO:0000259" key="6">
    <source>
        <dbReference type="Pfam" id="PF17210"/>
    </source>
</evidence>
<dbReference type="InterPro" id="IPR047589">
    <property type="entry name" value="DUF11_rpt"/>
</dbReference>
<dbReference type="PANTHER" id="PTHR34819">
    <property type="entry name" value="LARGE CYSTEINE-RICH PERIPLASMIC PROTEIN OMCB"/>
    <property type="match status" value="1"/>
</dbReference>
<evidence type="ECO:0000313" key="7">
    <source>
        <dbReference type="EMBL" id="TWU02353.1"/>
    </source>
</evidence>
<dbReference type="NCBIfam" id="TIGR01451">
    <property type="entry name" value="B_ant_repeat"/>
    <property type="match status" value="6"/>
</dbReference>
<dbReference type="Gene3D" id="2.60.40.10">
    <property type="entry name" value="Immunoglobulins"/>
    <property type="match status" value="4"/>
</dbReference>
<feature type="region of interest" description="Disordered" evidence="4">
    <location>
        <begin position="450"/>
        <end position="469"/>
    </location>
</feature>
<dbReference type="InterPro" id="IPR013783">
    <property type="entry name" value="Ig-like_fold"/>
</dbReference>
<feature type="domain" description="DUF11" evidence="5">
    <location>
        <begin position="515"/>
        <end position="634"/>
    </location>
</feature>
<evidence type="ECO:0000313" key="8">
    <source>
        <dbReference type="Proteomes" id="UP000320176"/>
    </source>
</evidence>
<dbReference type="EMBL" id="SJPN01000004">
    <property type="protein sequence ID" value="TWU02353.1"/>
    <property type="molecule type" value="Genomic_DNA"/>
</dbReference>
<reference evidence="7 8" key="1">
    <citation type="submission" date="2019-02" db="EMBL/GenBank/DDBJ databases">
        <title>Deep-cultivation of Planctomycetes and their phenomic and genomic characterization uncovers novel biology.</title>
        <authorList>
            <person name="Wiegand S."/>
            <person name="Jogler M."/>
            <person name="Boedeker C."/>
            <person name="Pinto D."/>
            <person name="Vollmers J."/>
            <person name="Rivas-Marin E."/>
            <person name="Kohn T."/>
            <person name="Peeters S.H."/>
            <person name="Heuer A."/>
            <person name="Rast P."/>
            <person name="Oberbeckmann S."/>
            <person name="Bunk B."/>
            <person name="Jeske O."/>
            <person name="Meyerdierks A."/>
            <person name="Storesund J.E."/>
            <person name="Kallscheuer N."/>
            <person name="Luecker S."/>
            <person name="Lage O.M."/>
            <person name="Pohl T."/>
            <person name="Merkel B.J."/>
            <person name="Hornburger P."/>
            <person name="Mueller R.-W."/>
            <person name="Bruemmer F."/>
            <person name="Labrenz M."/>
            <person name="Spormann A.M."/>
            <person name="Op Den Camp H."/>
            <person name="Overmann J."/>
            <person name="Amann R."/>
            <person name="Jetten M.S.M."/>
            <person name="Mascher T."/>
            <person name="Medema M.H."/>
            <person name="Devos D.P."/>
            <person name="Kaster A.-K."/>
            <person name="Ovreas L."/>
            <person name="Rohde M."/>
            <person name="Galperin M.Y."/>
            <person name="Jogler C."/>
        </authorList>
    </citation>
    <scope>NUCLEOTIDE SEQUENCE [LARGE SCALE GENOMIC DNA]</scope>
    <source>
        <strain evidence="7 8">Pla52n</strain>
    </source>
</reference>
<evidence type="ECO:0000256" key="3">
    <source>
        <dbReference type="ARBA" id="ARBA00022729"/>
    </source>
</evidence>
<keyword evidence="8" id="KW-1185">Reference proteome</keyword>
<feature type="domain" description="DUF11" evidence="5">
    <location>
        <begin position="1152"/>
        <end position="1269"/>
    </location>
</feature>
<dbReference type="InterPro" id="IPR033764">
    <property type="entry name" value="Sdr_B"/>
</dbReference>